<dbReference type="VEuPathDB" id="FungiDB:PV07_00694"/>
<protein>
    <submittedName>
        <fullName evidence="3">Uncharacterized protein</fullName>
    </submittedName>
</protein>
<gene>
    <name evidence="3" type="ORF">PV07_00694</name>
</gene>
<feature type="compositionally biased region" description="Acidic residues" evidence="1">
    <location>
        <begin position="1025"/>
        <end position="1034"/>
    </location>
</feature>
<dbReference type="GeneID" id="27339888"/>
<evidence type="ECO:0000256" key="2">
    <source>
        <dbReference type="SAM" id="Phobius"/>
    </source>
</evidence>
<evidence type="ECO:0000313" key="4">
    <source>
        <dbReference type="Proteomes" id="UP000054466"/>
    </source>
</evidence>
<dbReference type="RefSeq" id="XP_016254095.1">
    <property type="nucleotide sequence ID" value="XM_016387167.1"/>
</dbReference>
<feature type="region of interest" description="Disordered" evidence="1">
    <location>
        <begin position="308"/>
        <end position="328"/>
    </location>
</feature>
<dbReference type="PANTHER" id="PTHR37544:SF3">
    <property type="entry name" value="SPRAY"/>
    <property type="match status" value="1"/>
</dbReference>
<keyword evidence="2" id="KW-1133">Transmembrane helix</keyword>
<feature type="transmembrane region" description="Helical" evidence="2">
    <location>
        <begin position="416"/>
        <end position="436"/>
    </location>
</feature>
<dbReference type="Proteomes" id="UP000054466">
    <property type="component" value="Unassembled WGS sequence"/>
</dbReference>
<organism evidence="3 4">
    <name type="scientific">Cladophialophora immunda</name>
    <dbReference type="NCBI Taxonomy" id="569365"/>
    <lineage>
        <taxon>Eukaryota</taxon>
        <taxon>Fungi</taxon>
        <taxon>Dikarya</taxon>
        <taxon>Ascomycota</taxon>
        <taxon>Pezizomycotina</taxon>
        <taxon>Eurotiomycetes</taxon>
        <taxon>Chaetothyriomycetidae</taxon>
        <taxon>Chaetothyriales</taxon>
        <taxon>Herpotrichiellaceae</taxon>
        <taxon>Cladophialophora</taxon>
    </lineage>
</organism>
<feature type="compositionally biased region" description="Basic and acidic residues" evidence="1">
    <location>
        <begin position="1111"/>
        <end position="1121"/>
    </location>
</feature>
<feature type="region of interest" description="Disordered" evidence="1">
    <location>
        <begin position="1009"/>
        <end position="1139"/>
    </location>
</feature>
<feature type="transmembrane region" description="Helical" evidence="2">
    <location>
        <begin position="368"/>
        <end position="389"/>
    </location>
</feature>
<evidence type="ECO:0000256" key="1">
    <source>
        <dbReference type="SAM" id="MobiDB-lite"/>
    </source>
</evidence>
<keyword evidence="4" id="KW-1185">Reference proteome</keyword>
<dbReference type="HOGENOM" id="CLU_003476_0_0_1"/>
<feature type="transmembrane region" description="Helical" evidence="2">
    <location>
        <begin position="251"/>
        <end position="276"/>
    </location>
</feature>
<dbReference type="EMBL" id="KN847040">
    <property type="protein sequence ID" value="KIW33879.1"/>
    <property type="molecule type" value="Genomic_DNA"/>
</dbReference>
<dbReference type="AlphaFoldDB" id="A0A0D2DDV8"/>
<keyword evidence="2" id="KW-0812">Transmembrane</keyword>
<proteinExistence type="predicted"/>
<sequence>MTVDRKHWQIDKSAAAASVVLRSSSGCTYGVEFSTKYDSDLSYTATSGGTPWSTLSSFIIGNHATNTPTAAVHTGSSVNSSDCPANTELLFAMNNPILQDTIGYGYSENKHWQTAGTLCRYYQGDVPVNADLTQASSLLSFDEADYTGNRRAINTSFFDTATFQNLFLSRNWSYHFINPNASSPVNGGPMALLAARYNNLVDAMLSDPQLVAQASRLKQNFLGEVMQDALSAVMQIEGVDGTVLTTRRRIIAVPVTAFTLGGTLGLQLLLIGVLATRISQRALELRHDLALVITTAAPVTEDSSDVRVSLEQVDTRTKTPDTTSNGGDKYKLQSGSLRLIQAPANQSRFGPALANGTKWRPSSLKIPALLAFTTVLIIVLVAMTILYSFSQRDQLYQTFLVYQASLRVGSDHFGQISAITIITTFIGVLISLWWGMTISLSALWQRDYGSVDRHVQVARPLVLRQVPFVSQGEIEPTTGGQNYQGTVLQSLYSNLETNWLYGAAIELSLEGASPAWSSDGWSFAPLNLVDLPDDTFQDIGSLSSALEQAVNPNTGTNVTVSTQAIRGRLECSPYETVSNTSTWLSIQDPTNSSVWSLSSNPSNIEVGYELGAFLDYTEYIESWPGDAGDFRILPDFYTSFFVNPSHVQCCVNTSSTDPGPASIGFWSANLGLGKLSLWSSTNPYNFTVKWIHGSQLQQYKSNSSNGLSHMIWSEPSQMAALNCAPIIEIANSSVTVDSSSERVYTYAILDDPQLDLHAWSDALKTWSNNITNSEDFLLINITTRQVGLCAFAAQALLTGFHSYGILFLDALLTAADLGNIYGPDENTGYDDYTRENTNSTTFNIRSPGLNVDYMTYAMLSMVDYNQTAMLDHDTLGQLANRTFSTFFQHYASSNVTDDTGGWTWQKVNSTLPAGLGKPGNYGKTQKYVGNVANLSISKSVVLLKSSKTAFWKSAVIIFWLIATAAVTALVSKAYIGWFERKIETVADVLALLVASEDLLELIRNKGQDKINEGLDSPNSSRMDELDTPEEEAGDETTGHEGVAGPLISGREEHSPSLRFTPSIVSDHGRNSDHETVALSEAEEQDHFGTNQSSDPRRSEVSHAEYQLQPLEMRHQPDRHGPGTDPVAKCLMKSTDDEMP</sequence>
<keyword evidence="2" id="KW-0472">Membrane</keyword>
<dbReference type="OrthoDB" id="3248909at2759"/>
<name>A0A0D2DDV8_9EURO</name>
<reference evidence="3 4" key="1">
    <citation type="submission" date="2015-01" db="EMBL/GenBank/DDBJ databases">
        <title>The Genome Sequence of Cladophialophora immunda CBS83496.</title>
        <authorList>
            <consortium name="The Broad Institute Genomics Platform"/>
            <person name="Cuomo C."/>
            <person name="de Hoog S."/>
            <person name="Gorbushina A."/>
            <person name="Stielow B."/>
            <person name="Teixiera M."/>
            <person name="Abouelleil A."/>
            <person name="Chapman S.B."/>
            <person name="Priest M."/>
            <person name="Young S.K."/>
            <person name="Wortman J."/>
            <person name="Nusbaum C."/>
            <person name="Birren B."/>
        </authorList>
    </citation>
    <scope>NUCLEOTIDE SEQUENCE [LARGE SCALE GENOMIC DNA]</scope>
    <source>
        <strain evidence="3 4">CBS 83496</strain>
    </source>
</reference>
<dbReference type="PANTHER" id="PTHR37544">
    <property type="entry name" value="SPRAY-RELATED"/>
    <property type="match status" value="1"/>
</dbReference>
<feature type="transmembrane region" description="Helical" evidence="2">
    <location>
        <begin position="954"/>
        <end position="977"/>
    </location>
</feature>
<evidence type="ECO:0000313" key="3">
    <source>
        <dbReference type="EMBL" id="KIW33879.1"/>
    </source>
</evidence>
<accession>A0A0D2DDV8</accession>
<feature type="compositionally biased region" description="Basic and acidic residues" evidence="1">
    <location>
        <begin position="1066"/>
        <end position="1075"/>
    </location>
</feature>